<sequence>MLNRFSRRTFARLLGSAALAPTALTTVATPALAEVTPSAPAARTFPQGFRWGSATASYQIEGAVNEDGRGPSIWDTFSHTPGKIKNGDTGDVADDHYHRYKDDVKLMKDLGLKTYRFSVAWPRVFPQGTGTPNPKGLDFYNRLVDELLAADIQPYCTLFHWDLPQALEDKGGWQSRDTSEAFANYAGYVAEHLSDRVKYFMTLNEMSSFVSGYASPRHAPGLTLPPAGVNQVRHHAVLAHGLGVQAIRAHAKAGTKVGLAENARAAVPVIETPEHIAAAAKAMRQINAGYLTVIMEGRYTDAYLAHAGADAPKFTDADMKAIGTPLDFIGLNIYTPTYVRADDSHAGFDLVPSPESYPHMMSPWLHVGPEALYWGPKLAAQLWNIKEIYITENGASSTDVLTPDGHVYDSDRVMYLRNYLTQLHRGVAEGVPVRGYFLWSLMDNFEWADGYAYRFGIHYVDFATQKRTPKMSAHFYREVIARNGLA</sequence>
<dbReference type="InterPro" id="IPR017736">
    <property type="entry name" value="Glyco_hydro_1_beta-glucosidase"/>
</dbReference>
<protein>
    <recommendedName>
        <fullName evidence="3 11">Beta-glucosidase</fullName>
        <ecNumber evidence="3 11">3.2.1.21</ecNumber>
    </recommendedName>
</protein>
<evidence type="ECO:0000256" key="1">
    <source>
        <dbReference type="ARBA" id="ARBA00000448"/>
    </source>
</evidence>
<dbReference type="PROSITE" id="PS51318">
    <property type="entry name" value="TAT"/>
    <property type="match status" value="1"/>
</dbReference>
<dbReference type="GO" id="GO:0030245">
    <property type="term" value="P:cellulose catabolic process"/>
    <property type="evidence" value="ECO:0007669"/>
    <property type="project" value="UniProtKB-KW"/>
</dbReference>
<dbReference type="AlphaFoldDB" id="A0A852VBM1"/>
<evidence type="ECO:0000256" key="6">
    <source>
        <dbReference type="ARBA" id="ARBA00023277"/>
    </source>
</evidence>
<feature type="binding site" evidence="10">
    <location>
        <position position="160"/>
    </location>
    <ligand>
        <name>substrate</name>
    </ligand>
</feature>
<dbReference type="NCBIfam" id="TIGR03356">
    <property type="entry name" value="BGL"/>
    <property type="match status" value="1"/>
</dbReference>
<feature type="binding site" evidence="10">
    <location>
        <position position="204"/>
    </location>
    <ligand>
        <name>substrate</name>
    </ligand>
</feature>
<dbReference type="InterPro" id="IPR001360">
    <property type="entry name" value="Glyco_hydro_1"/>
</dbReference>
<keyword evidence="5" id="KW-0136">Cellulose degradation</keyword>
<feature type="binding site" evidence="10">
    <location>
        <position position="334"/>
    </location>
    <ligand>
        <name>substrate</name>
    </ligand>
</feature>
<evidence type="ECO:0000256" key="5">
    <source>
        <dbReference type="ARBA" id="ARBA00023001"/>
    </source>
</evidence>
<evidence type="ECO:0000256" key="3">
    <source>
        <dbReference type="ARBA" id="ARBA00012744"/>
    </source>
</evidence>
<comment type="caution">
    <text evidence="13">The sequence shown here is derived from an EMBL/GenBank/DDBJ whole genome shotgun (WGS) entry which is preliminary data.</text>
</comment>
<name>A0A852VBM1_9BACT</name>
<evidence type="ECO:0000313" key="13">
    <source>
        <dbReference type="EMBL" id="NYF90308.1"/>
    </source>
</evidence>
<dbReference type="SUPFAM" id="SSF51445">
    <property type="entry name" value="(Trans)glycosidases"/>
    <property type="match status" value="1"/>
</dbReference>
<keyword evidence="6" id="KW-0119">Carbohydrate metabolism</keyword>
<dbReference type="EC" id="3.2.1.21" evidence="3 11"/>
<feature type="active site" description="Proton donor" evidence="9">
    <location>
        <position position="205"/>
    </location>
</feature>
<feature type="signal peptide" evidence="12">
    <location>
        <begin position="1"/>
        <end position="33"/>
    </location>
</feature>
<comment type="similarity">
    <text evidence="2 11">Belongs to the glycosyl hydrolase 1 family.</text>
</comment>
<proteinExistence type="inferred from homology"/>
<keyword evidence="12" id="KW-0732">Signal</keyword>
<accession>A0A852VBM1</accession>
<feature type="binding site" evidence="10">
    <location>
        <position position="59"/>
    </location>
    <ligand>
        <name>substrate</name>
    </ligand>
</feature>
<keyword evidence="8" id="KW-0624">Polysaccharide degradation</keyword>
<feature type="chain" id="PRO_5033037170" description="Beta-glucosidase" evidence="12">
    <location>
        <begin position="34"/>
        <end position="486"/>
    </location>
</feature>
<organism evidence="13 14">
    <name type="scientific">Tunturiibacter lichenicola</name>
    <dbReference type="NCBI Taxonomy" id="2051959"/>
    <lineage>
        <taxon>Bacteria</taxon>
        <taxon>Pseudomonadati</taxon>
        <taxon>Acidobacteriota</taxon>
        <taxon>Terriglobia</taxon>
        <taxon>Terriglobales</taxon>
        <taxon>Acidobacteriaceae</taxon>
        <taxon>Tunturiibacter</taxon>
    </lineage>
</organism>
<gene>
    <name evidence="13" type="ORF">HDF08_002375</name>
</gene>
<evidence type="ECO:0000256" key="8">
    <source>
        <dbReference type="ARBA" id="ARBA00023326"/>
    </source>
</evidence>
<feature type="binding site" evidence="10">
    <location>
        <begin position="446"/>
        <end position="447"/>
    </location>
    <ligand>
        <name>substrate</name>
    </ligand>
</feature>
<dbReference type="PANTHER" id="PTHR10353">
    <property type="entry name" value="GLYCOSYL HYDROLASE"/>
    <property type="match status" value="1"/>
</dbReference>
<evidence type="ECO:0000256" key="12">
    <source>
        <dbReference type="SAM" id="SignalP"/>
    </source>
</evidence>
<dbReference type="PRINTS" id="PR00131">
    <property type="entry name" value="GLHYDRLASE1"/>
</dbReference>
<dbReference type="GO" id="GO:0008422">
    <property type="term" value="F:beta-glucosidase activity"/>
    <property type="evidence" value="ECO:0007669"/>
    <property type="project" value="UniProtKB-EC"/>
</dbReference>
<feature type="active site" description="Nucleophile" evidence="9">
    <location>
        <position position="392"/>
    </location>
</feature>
<dbReference type="Gene3D" id="3.20.20.80">
    <property type="entry name" value="Glycosidases"/>
    <property type="match status" value="1"/>
</dbReference>
<dbReference type="GO" id="GO:0005829">
    <property type="term" value="C:cytosol"/>
    <property type="evidence" value="ECO:0007669"/>
    <property type="project" value="TreeGrafter"/>
</dbReference>
<evidence type="ECO:0000256" key="9">
    <source>
        <dbReference type="PIRSR" id="PIRSR617736-1"/>
    </source>
</evidence>
<evidence type="ECO:0000256" key="2">
    <source>
        <dbReference type="ARBA" id="ARBA00010838"/>
    </source>
</evidence>
<dbReference type="FunFam" id="3.20.20.80:FF:000004">
    <property type="entry name" value="Beta-glucosidase 6-phospho-beta-glucosidase"/>
    <property type="match status" value="1"/>
</dbReference>
<keyword evidence="7 11" id="KW-0326">Glycosidase</keyword>
<feature type="binding site" evidence="10">
    <location>
        <position position="439"/>
    </location>
    <ligand>
        <name>substrate</name>
    </ligand>
</feature>
<evidence type="ECO:0000256" key="10">
    <source>
        <dbReference type="PIRSR" id="PIRSR617736-2"/>
    </source>
</evidence>
<evidence type="ECO:0000256" key="7">
    <source>
        <dbReference type="ARBA" id="ARBA00023295"/>
    </source>
</evidence>
<comment type="catalytic activity">
    <reaction evidence="1 11">
        <text>Hydrolysis of terminal, non-reducing beta-D-glucosyl residues with release of beta-D-glucose.</text>
        <dbReference type="EC" id="3.2.1.21"/>
    </reaction>
</comment>
<dbReference type="InterPro" id="IPR006311">
    <property type="entry name" value="TAT_signal"/>
</dbReference>
<evidence type="ECO:0000313" key="14">
    <source>
        <dbReference type="Proteomes" id="UP000564385"/>
    </source>
</evidence>
<dbReference type="Proteomes" id="UP000564385">
    <property type="component" value="Unassembled WGS sequence"/>
</dbReference>
<keyword evidence="4 11" id="KW-0378">Hydrolase</keyword>
<dbReference type="InterPro" id="IPR017853">
    <property type="entry name" value="GH"/>
</dbReference>
<reference evidence="13 14" key="1">
    <citation type="submission" date="2020-07" db="EMBL/GenBank/DDBJ databases">
        <title>Genomic Encyclopedia of Type Strains, Phase IV (KMG-V): Genome sequencing to study the core and pangenomes of soil and plant-associated prokaryotes.</title>
        <authorList>
            <person name="Whitman W."/>
        </authorList>
    </citation>
    <scope>NUCLEOTIDE SEQUENCE [LARGE SCALE GENOMIC DNA]</scope>
    <source>
        <strain evidence="13 14">M8UP22</strain>
    </source>
</reference>
<dbReference type="EMBL" id="JACCCU010000001">
    <property type="protein sequence ID" value="NYF90308.1"/>
    <property type="molecule type" value="Genomic_DNA"/>
</dbReference>
<dbReference type="PROSITE" id="PS00653">
    <property type="entry name" value="GLYCOSYL_HYDROL_F1_2"/>
    <property type="match status" value="1"/>
</dbReference>
<evidence type="ECO:0000256" key="4">
    <source>
        <dbReference type="ARBA" id="ARBA00022801"/>
    </source>
</evidence>
<evidence type="ECO:0000256" key="11">
    <source>
        <dbReference type="RuleBase" id="RU361175"/>
    </source>
</evidence>
<dbReference type="InterPro" id="IPR033132">
    <property type="entry name" value="GH_1_N_CS"/>
</dbReference>
<dbReference type="Pfam" id="PF00232">
    <property type="entry name" value="Glyco_hydro_1"/>
    <property type="match status" value="1"/>
</dbReference>
<dbReference type="PANTHER" id="PTHR10353:SF36">
    <property type="entry name" value="LP05116P"/>
    <property type="match status" value="1"/>
</dbReference>